<sequence>MAVRCHLSSSSYLFSAMLSYIAVGCIQVVGPDVVGVVGLLVSALPRSASPMHTCTDKYDECLLTSFGTESAGKGFVKPRLGDSVE</sequence>
<evidence type="ECO:0000313" key="3">
    <source>
        <dbReference type="Proteomes" id="UP000759537"/>
    </source>
</evidence>
<keyword evidence="1" id="KW-0812">Transmembrane</keyword>
<gene>
    <name evidence="2" type="ORF">DFH94DRAFT_785057</name>
</gene>
<accession>A0A9P5JVZ6</accession>
<evidence type="ECO:0000313" key="2">
    <source>
        <dbReference type="EMBL" id="KAF8464745.1"/>
    </source>
</evidence>
<dbReference type="PROSITE" id="PS51257">
    <property type="entry name" value="PROKAR_LIPOPROTEIN"/>
    <property type="match status" value="1"/>
</dbReference>
<evidence type="ECO:0000256" key="1">
    <source>
        <dbReference type="SAM" id="Phobius"/>
    </source>
</evidence>
<dbReference type="Proteomes" id="UP000759537">
    <property type="component" value="Unassembled WGS sequence"/>
</dbReference>
<keyword evidence="1" id="KW-0472">Membrane</keyword>
<keyword evidence="1" id="KW-1133">Transmembrane helix</keyword>
<reference evidence="2" key="2">
    <citation type="journal article" date="2020" name="Nat. Commun.">
        <title>Large-scale genome sequencing of mycorrhizal fungi provides insights into the early evolution of symbiotic traits.</title>
        <authorList>
            <person name="Miyauchi S."/>
            <person name="Kiss E."/>
            <person name="Kuo A."/>
            <person name="Drula E."/>
            <person name="Kohler A."/>
            <person name="Sanchez-Garcia M."/>
            <person name="Morin E."/>
            <person name="Andreopoulos B."/>
            <person name="Barry K.W."/>
            <person name="Bonito G."/>
            <person name="Buee M."/>
            <person name="Carver A."/>
            <person name="Chen C."/>
            <person name="Cichocki N."/>
            <person name="Clum A."/>
            <person name="Culley D."/>
            <person name="Crous P.W."/>
            <person name="Fauchery L."/>
            <person name="Girlanda M."/>
            <person name="Hayes R.D."/>
            <person name="Keri Z."/>
            <person name="LaButti K."/>
            <person name="Lipzen A."/>
            <person name="Lombard V."/>
            <person name="Magnuson J."/>
            <person name="Maillard F."/>
            <person name="Murat C."/>
            <person name="Nolan M."/>
            <person name="Ohm R.A."/>
            <person name="Pangilinan J."/>
            <person name="Pereira M.F."/>
            <person name="Perotto S."/>
            <person name="Peter M."/>
            <person name="Pfister S."/>
            <person name="Riley R."/>
            <person name="Sitrit Y."/>
            <person name="Stielow J.B."/>
            <person name="Szollosi G."/>
            <person name="Zifcakova L."/>
            <person name="Stursova M."/>
            <person name="Spatafora J.W."/>
            <person name="Tedersoo L."/>
            <person name="Vaario L.M."/>
            <person name="Yamada A."/>
            <person name="Yan M."/>
            <person name="Wang P."/>
            <person name="Xu J."/>
            <person name="Bruns T."/>
            <person name="Baldrian P."/>
            <person name="Vilgalys R."/>
            <person name="Dunand C."/>
            <person name="Henrissat B."/>
            <person name="Grigoriev I.V."/>
            <person name="Hibbett D."/>
            <person name="Nagy L.G."/>
            <person name="Martin F.M."/>
        </authorList>
    </citation>
    <scope>NUCLEOTIDE SEQUENCE</scope>
    <source>
        <strain evidence="2">Prilba</strain>
    </source>
</reference>
<feature type="transmembrane region" description="Helical" evidence="1">
    <location>
        <begin position="12"/>
        <end position="41"/>
    </location>
</feature>
<dbReference type="AlphaFoldDB" id="A0A9P5JVZ6"/>
<proteinExistence type="predicted"/>
<reference evidence="2" key="1">
    <citation type="submission" date="2019-10" db="EMBL/GenBank/DDBJ databases">
        <authorList>
            <consortium name="DOE Joint Genome Institute"/>
            <person name="Kuo A."/>
            <person name="Miyauchi S."/>
            <person name="Kiss E."/>
            <person name="Drula E."/>
            <person name="Kohler A."/>
            <person name="Sanchez-Garcia M."/>
            <person name="Andreopoulos B."/>
            <person name="Barry K.W."/>
            <person name="Bonito G."/>
            <person name="Buee M."/>
            <person name="Carver A."/>
            <person name="Chen C."/>
            <person name="Cichocki N."/>
            <person name="Clum A."/>
            <person name="Culley D."/>
            <person name="Crous P.W."/>
            <person name="Fauchery L."/>
            <person name="Girlanda M."/>
            <person name="Hayes R."/>
            <person name="Keri Z."/>
            <person name="LaButti K."/>
            <person name="Lipzen A."/>
            <person name="Lombard V."/>
            <person name="Magnuson J."/>
            <person name="Maillard F."/>
            <person name="Morin E."/>
            <person name="Murat C."/>
            <person name="Nolan M."/>
            <person name="Ohm R."/>
            <person name="Pangilinan J."/>
            <person name="Pereira M."/>
            <person name="Perotto S."/>
            <person name="Peter M."/>
            <person name="Riley R."/>
            <person name="Sitrit Y."/>
            <person name="Stielow B."/>
            <person name="Szollosi G."/>
            <person name="Zifcakova L."/>
            <person name="Stursova M."/>
            <person name="Spatafora J.W."/>
            <person name="Tedersoo L."/>
            <person name="Vaario L.-M."/>
            <person name="Yamada A."/>
            <person name="Yan M."/>
            <person name="Wang P."/>
            <person name="Xu J."/>
            <person name="Bruns T."/>
            <person name="Baldrian P."/>
            <person name="Vilgalys R."/>
            <person name="Henrissat B."/>
            <person name="Grigoriev I.V."/>
            <person name="Hibbett D."/>
            <person name="Nagy L.G."/>
            <person name="Martin F.M."/>
        </authorList>
    </citation>
    <scope>NUCLEOTIDE SEQUENCE</scope>
    <source>
        <strain evidence="2">Prilba</strain>
    </source>
</reference>
<organism evidence="2 3">
    <name type="scientific">Russula ochroleuca</name>
    <dbReference type="NCBI Taxonomy" id="152965"/>
    <lineage>
        <taxon>Eukaryota</taxon>
        <taxon>Fungi</taxon>
        <taxon>Dikarya</taxon>
        <taxon>Basidiomycota</taxon>
        <taxon>Agaricomycotina</taxon>
        <taxon>Agaricomycetes</taxon>
        <taxon>Russulales</taxon>
        <taxon>Russulaceae</taxon>
        <taxon>Russula</taxon>
    </lineage>
</organism>
<protein>
    <submittedName>
        <fullName evidence="2">Uncharacterized protein</fullName>
    </submittedName>
</protein>
<keyword evidence="3" id="KW-1185">Reference proteome</keyword>
<dbReference type="EMBL" id="WHVB01000054">
    <property type="protein sequence ID" value="KAF8464745.1"/>
    <property type="molecule type" value="Genomic_DNA"/>
</dbReference>
<comment type="caution">
    <text evidence="2">The sequence shown here is derived from an EMBL/GenBank/DDBJ whole genome shotgun (WGS) entry which is preliminary data.</text>
</comment>
<name>A0A9P5JVZ6_9AGAM</name>